<dbReference type="EMBL" id="QBMP01000369">
    <property type="protein sequence ID" value="PZO44885.1"/>
    <property type="molecule type" value="Genomic_DNA"/>
</dbReference>
<dbReference type="Proteomes" id="UP000249794">
    <property type="component" value="Unassembled WGS sequence"/>
</dbReference>
<evidence type="ECO:0000313" key="1">
    <source>
        <dbReference type="EMBL" id="PZO44885.1"/>
    </source>
</evidence>
<reference evidence="2" key="1">
    <citation type="submission" date="2018-04" db="EMBL/GenBank/DDBJ databases">
        <authorList>
            <person name="Cornet L."/>
        </authorList>
    </citation>
    <scope>NUCLEOTIDE SEQUENCE [LARGE SCALE GENOMIC DNA]</scope>
</reference>
<organism evidence="1 2">
    <name type="scientific">Phormidesmis priestleyi</name>
    <dbReference type="NCBI Taxonomy" id="268141"/>
    <lineage>
        <taxon>Bacteria</taxon>
        <taxon>Bacillati</taxon>
        <taxon>Cyanobacteriota</taxon>
        <taxon>Cyanophyceae</taxon>
        <taxon>Leptolyngbyales</taxon>
        <taxon>Leptolyngbyaceae</taxon>
        <taxon>Phormidesmis</taxon>
    </lineage>
</organism>
<sequence>AVAGAKTTNALLKWFRQEPVSKSATSYQVSAEAANGQANGNQSNGGATKISSYEEFTDTAMSTYDQLNQDYNLDDLVPIYRIRRELGDRLSRQNFNSWLLEVQANDLVQLMGGELPNVTADQLEDSVAIPGGGTRFYVKRLQPA</sequence>
<proteinExistence type="predicted"/>
<reference evidence="1 2" key="2">
    <citation type="submission" date="2018-06" db="EMBL/GenBank/DDBJ databases">
        <title>Metagenomic assembly of (sub)arctic Cyanobacteria and their associated microbiome from non-axenic cultures.</title>
        <authorList>
            <person name="Baurain D."/>
        </authorList>
    </citation>
    <scope>NUCLEOTIDE SEQUENCE [LARGE SCALE GENOMIC DNA]</scope>
    <source>
        <strain evidence="1">ULC027bin1</strain>
    </source>
</reference>
<protein>
    <submittedName>
        <fullName evidence="1">Uncharacterized protein</fullName>
    </submittedName>
</protein>
<gene>
    <name evidence="1" type="ORF">DCF15_21795</name>
</gene>
<evidence type="ECO:0000313" key="2">
    <source>
        <dbReference type="Proteomes" id="UP000249794"/>
    </source>
</evidence>
<comment type="caution">
    <text evidence="1">The sequence shown here is derived from an EMBL/GenBank/DDBJ whole genome shotgun (WGS) entry which is preliminary data.</text>
</comment>
<feature type="non-terminal residue" evidence="1">
    <location>
        <position position="1"/>
    </location>
</feature>
<name>A0A2W4YDH2_9CYAN</name>
<accession>A0A2W4YDH2</accession>
<dbReference type="AlphaFoldDB" id="A0A2W4YDH2"/>